<gene>
    <name evidence="7" type="ORF">KHLLAP_LOCUS4437</name>
</gene>
<dbReference type="CDD" id="cd11065">
    <property type="entry name" value="CYP64-like"/>
    <property type="match status" value="1"/>
</dbReference>
<dbReference type="InterPro" id="IPR017972">
    <property type="entry name" value="Cyt_P450_CS"/>
</dbReference>
<dbReference type="Proteomes" id="UP001295740">
    <property type="component" value="Unassembled WGS sequence"/>
</dbReference>
<evidence type="ECO:0000313" key="7">
    <source>
        <dbReference type="EMBL" id="CAJ2503969.1"/>
    </source>
</evidence>
<name>A0AAI8VGK0_9PEZI</name>
<protein>
    <submittedName>
        <fullName evidence="7">Uu.00g113630.m01.CDS01</fullName>
    </submittedName>
</protein>
<keyword evidence="6" id="KW-0503">Monooxygenase</keyword>
<keyword evidence="4 5" id="KW-0408">Iron</keyword>
<comment type="cofactor">
    <cofactor evidence="5">
        <name>heme</name>
        <dbReference type="ChEBI" id="CHEBI:30413"/>
    </cofactor>
</comment>
<dbReference type="InterPro" id="IPR002401">
    <property type="entry name" value="Cyt_P450_E_grp-I"/>
</dbReference>
<dbReference type="GO" id="GO:0016705">
    <property type="term" value="F:oxidoreductase activity, acting on paired donors, with incorporation or reduction of molecular oxygen"/>
    <property type="evidence" value="ECO:0007669"/>
    <property type="project" value="InterPro"/>
</dbReference>
<dbReference type="PRINTS" id="PR00463">
    <property type="entry name" value="EP450I"/>
</dbReference>
<organism evidence="7 8">
    <name type="scientific">Anthostomella pinea</name>
    <dbReference type="NCBI Taxonomy" id="933095"/>
    <lineage>
        <taxon>Eukaryota</taxon>
        <taxon>Fungi</taxon>
        <taxon>Dikarya</taxon>
        <taxon>Ascomycota</taxon>
        <taxon>Pezizomycotina</taxon>
        <taxon>Sordariomycetes</taxon>
        <taxon>Xylariomycetidae</taxon>
        <taxon>Xylariales</taxon>
        <taxon>Xylariaceae</taxon>
        <taxon>Anthostomella</taxon>
    </lineage>
</organism>
<evidence type="ECO:0000256" key="5">
    <source>
        <dbReference type="PIRSR" id="PIRSR602401-1"/>
    </source>
</evidence>
<evidence type="ECO:0000256" key="1">
    <source>
        <dbReference type="ARBA" id="ARBA00010617"/>
    </source>
</evidence>
<evidence type="ECO:0000256" key="6">
    <source>
        <dbReference type="RuleBase" id="RU000461"/>
    </source>
</evidence>
<dbReference type="Gene3D" id="1.10.630.10">
    <property type="entry name" value="Cytochrome P450"/>
    <property type="match status" value="1"/>
</dbReference>
<dbReference type="PANTHER" id="PTHR46300">
    <property type="entry name" value="P450, PUTATIVE (EUROFUNG)-RELATED-RELATED"/>
    <property type="match status" value="1"/>
</dbReference>
<dbReference type="AlphaFoldDB" id="A0AAI8VGK0"/>
<keyword evidence="3 6" id="KW-0560">Oxidoreductase</keyword>
<dbReference type="PROSITE" id="PS00086">
    <property type="entry name" value="CYTOCHROME_P450"/>
    <property type="match status" value="1"/>
</dbReference>
<evidence type="ECO:0000256" key="3">
    <source>
        <dbReference type="ARBA" id="ARBA00023002"/>
    </source>
</evidence>
<dbReference type="EMBL" id="CAUWAG010000006">
    <property type="protein sequence ID" value="CAJ2503969.1"/>
    <property type="molecule type" value="Genomic_DNA"/>
</dbReference>
<dbReference type="InterPro" id="IPR001128">
    <property type="entry name" value="Cyt_P450"/>
</dbReference>
<evidence type="ECO:0000313" key="8">
    <source>
        <dbReference type="Proteomes" id="UP001295740"/>
    </source>
</evidence>
<feature type="binding site" description="axial binding residue" evidence="5">
    <location>
        <position position="448"/>
    </location>
    <ligand>
        <name>heme</name>
        <dbReference type="ChEBI" id="CHEBI:30413"/>
    </ligand>
    <ligandPart>
        <name>Fe</name>
        <dbReference type="ChEBI" id="CHEBI:18248"/>
    </ligandPart>
</feature>
<dbReference type="PANTHER" id="PTHR46300:SF5">
    <property type="entry name" value="CYTOCHROME P450"/>
    <property type="match status" value="1"/>
</dbReference>
<dbReference type="SUPFAM" id="SSF48264">
    <property type="entry name" value="Cytochrome P450"/>
    <property type="match status" value="1"/>
</dbReference>
<dbReference type="Pfam" id="PF00067">
    <property type="entry name" value="p450"/>
    <property type="match status" value="1"/>
</dbReference>
<keyword evidence="2 5" id="KW-0479">Metal-binding</keyword>
<accession>A0AAI8VGK0</accession>
<proteinExistence type="inferred from homology"/>
<dbReference type="InterPro" id="IPR036396">
    <property type="entry name" value="Cyt_P450_sf"/>
</dbReference>
<dbReference type="GO" id="GO:0005506">
    <property type="term" value="F:iron ion binding"/>
    <property type="evidence" value="ECO:0007669"/>
    <property type="project" value="InterPro"/>
</dbReference>
<dbReference type="GO" id="GO:0020037">
    <property type="term" value="F:heme binding"/>
    <property type="evidence" value="ECO:0007669"/>
    <property type="project" value="InterPro"/>
</dbReference>
<keyword evidence="5 6" id="KW-0349">Heme</keyword>
<dbReference type="GO" id="GO:0004497">
    <property type="term" value="F:monooxygenase activity"/>
    <property type="evidence" value="ECO:0007669"/>
    <property type="project" value="UniProtKB-KW"/>
</dbReference>
<reference evidence="7" key="1">
    <citation type="submission" date="2023-10" db="EMBL/GenBank/DDBJ databases">
        <authorList>
            <person name="Hackl T."/>
        </authorList>
    </citation>
    <scope>NUCLEOTIDE SEQUENCE</scope>
</reference>
<dbReference type="InterPro" id="IPR050364">
    <property type="entry name" value="Cytochrome_P450_fung"/>
</dbReference>
<evidence type="ECO:0000256" key="4">
    <source>
        <dbReference type="ARBA" id="ARBA00023004"/>
    </source>
</evidence>
<comment type="similarity">
    <text evidence="1 6">Belongs to the cytochrome P450 family.</text>
</comment>
<keyword evidence="8" id="KW-1185">Reference proteome</keyword>
<evidence type="ECO:0000256" key="2">
    <source>
        <dbReference type="ARBA" id="ARBA00022723"/>
    </source>
</evidence>
<sequence>MLWLPLNPSQRLPLTVVITSVLWLLYRRLFRKAPTHPLPPGPAGKFLIGNAGQLGDEHPEQDYIQWGKEYKSDVIYTSVLGQHMVCLNSVRAATDLLDLRGANYCDRPRFTLFEVMGWGLTLTFLPWGPQFKVHRRLFQSRFMQSKIKSFQSIQVHEARKAVCSLVTDPASWKEATLLMTTSIIFRVAYGQGVSDQNSPYFAMAIDANDATTNGGIAGSTLVDIFPPARWLPQWLCPSAPLRHARKSRAAIQRIHNVPWESNMQAIDAGTASTSFMKTHLEKYRAALKSGEPQDLTPADIKGATCAVFIAGGNSTYGTILSCMLFLTKYPALQAQVAAELDELLLSGNRKSPRLPTFDDRPALKRLNNFMQETLRCLPLNPLVIPHKSLREDVYRGQRIPAGTTVFANTTAMSTDPATYAEPHVFDPSRYDRDEPPPSGNFGFGRRRCPGSHLALASVYMFLATLLAVFKLEMVLDAEGRPKEPVPGVRVGLGGHPNEFESQVVLRNPEMARLLLVREEW</sequence>
<comment type="caution">
    <text evidence="7">The sequence shown here is derived from an EMBL/GenBank/DDBJ whole genome shotgun (WGS) entry which is preliminary data.</text>
</comment>